<sequence length="107" mass="11860">MRRFFGRCRLLWTRHGTGRISSGCASRLFNSTLSIPLRSRRSAGCKVHTVARQGWRSCKTSLFGLLGAGTDRMHGTWPMGHHGVIILCIAALLTTASRATQLFDVRC</sequence>
<dbReference type="Proteomes" id="UP000800041">
    <property type="component" value="Unassembled WGS sequence"/>
</dbReference>
<keyword evidence="2" id="KW-1185">Reference proteome</keyword>
<dbReference type="AlphaFoldDB" id="A0A6G1H1G7"/>
<name>A0A6G1H1G7_9PEZI</name>
<evidence type="ECO:0000313" key="2">
    <source>
        <dbReference type="Proteomes" id="UP000800041"/>
    </source>
</evidence>
<gene>
    <name evidence="1" type="ORF">K402DRAFT_67238</name>
</gene>
<evidence type="ECO:0000313" key="1">
    <source>
        <dbReference type="EMBL" id="KAF1986818.1"/>
    </source>
</evidence>
<reference evidence="1" key="1">
    <citation type="journal article" date="2020" name="Stud. Mycol.">
        <title>101 Dothideomycetes genomes: a test case for predicting lifestyles and emergence of pathogens.</title>
        <authorList>
            <person name="Haridas S."/>
            <person name="Albert R."/>
            <person name="Binder M."/>
            <person name="Bloem J."/>
            <person name="Labutti K."/>
            <person name="Salamov A."/>
            <person name="Andreopoulos B."/>
            <person name="Baker S."/>
            <person name="Barry K."/>
            <person name="Bills G."/>
            <person name="Bluhm B."/>
            <person name="Cannon C."/>
            <person name="Castanera R."/>
            <person name="Culley D."/>
            <person name="Daum C."/>
            <person name="Ezra D."/>
            <person name="Gonzalez J."/>
            <person name="Henrissat B."/>
            <person name="Kuo A."/>
            <person name="Liang C."/>
            <person name="Lipzen A."/>
            <person name="Lutzoni F."/>
            <person name="Magnuson J."/>
            <person name="Mondo S."/>
            <person name="Nolan M."/>
            <person name="Ohm R."/>
            <person name="Pangilinan J."/>
            <person name="Park H.-J."/>
            <person name="Ramirez L."/>
            <person name="Alfaro M."/>
            <person name="Sun H."/>
            <person name="Tritt A."/>
            <person name="Yoshinaga Y."/>
            <person name="Zwiers L.-H."/>
            <person name="Turgeon B."/>
            <person name="Goodwin S."/>
            <person name="Spatafora J."/>
            <person name="Crous P."/>
            <person name="Grigoriev I."/>
        </authorList>
    </citation>
    <scope>NUCLEOTIDE SEQUENCE</scope>
    <source>
        <strain evidence="1">CBS 113979</strain>
    </source>
</reference>
<dbReference type="EMBL" id="ML977155">
    <property type="protein sequence ID" value="KAF1986818.1"/>
    <property type="molecule type" value="Genomic_DNA"/>
</dbReference>
<protein>
    <submittedName>
        <fullName evidence="1">Uncharacterized protein</fullName>
    </submittedName>
</protein>
<organism evidence="1 2">
    <name type="scientific">Aulographum hederae CBS 113979</name>
    <dbReference type="NCBI Taxonomy" id="1176131"/>
    <lineage>
        <taxon>Eukaryota</taxon>
        <taxon>Fungi</taxon>
        <taxon>Dikarya</taxon>
        <taxon>Ascomycota</taxon>
        <taxon>Pezizomycotina</taxon>
        <taxon>Dothideomycetes</taxon>
        <taxon>Pleosporomycetidae</taxon>
        <taxon>Aulographales</taxon>
        <taxon>Aulographaceae</taxon>
    </lineage>
</organism>
<proteinExistence type="predicted"/>
<accession>A0A6G1H1G7</accession>